<dbReference type="Pfam" id="PF01569">
    <property type="entry name" value="PAP2"/>
    <property type="match status" value="1"/>
</dbReference>
<evidence type="ECO:0000256" key="2">
    <source>
        <dbReference type="SAM" id="Phobius"/>
    </source>
</evidence>
<dbReference type="AlphaFoldDB" id="A0AAY4AXD7"/>
<feature type="transmembrane region" description="Helical" evidence="2">
    <location>
        <begin position="272"/>
        <end position="291"/>
    </location>
</feature>
<keyword evidence="2" id="KW-0812">Transmembrane</keyword>
<keyword evidence="5" id="KW-1185">Reference proteome</keyword>
<feature type="transmembrane region" description="Helical" evidence="2">
    <location>
        <begin position="239"/>
        <end position="260"/>
    </location>
</feature>
<keyword evidence="2" id="KW-0472">Membrane</keyword>
<dbReference type="Proteomes" id="UP000694580">
    <property type="component" value="Chromosome 14"/>
</dbReference>
<dbReference type="PANTHER" id="PTHR14969:SF27">
    <property type="entry name" value="SI:CH211-212G7.6"/>
    <property type="match status" value="1"/>
</dbReference>
<dbReference type="RefSeq" id="XP_028858695.1">
    <property type="nucleotide sequence ID" value="XM_029002862.1"/>
</dbReference>
<reference evidence="4 5" key="1">
    <citation type="submission" date="2020-06" db="EMBL/GenBank/DDBJ databases">
        <authorList>
            <consortium name="Wellcome Sanger Institute Data Sharing"/>
        </authorList>
    </citation>
    <scope>NUCLEOTIDE SEQUENCE [LARGE SCALE GENOMIC DNA]</scope>
</reference>
<dbReference type="Gene3D" id="1.20.144.10">
    <property type="entry name" value="Phosphatidic acid phosphatase type 2/haloperoxidase"/>
    <property type="match status" value="1"/>
</dbReference>
<dbReference type="PANTHER" id="PTHR14969">
    <property type="entry name" value="SPHINGOSINE-1-PHOSPHATE PHOSPHOHYDROLASE"/>
    <property type="match status" value="1"/>
</dbReference>
<dbReference type="GO" id="GO:0006670">
    <property type="term" value="P:sphingosine metabolic process"/>
    <property type="evidence" value="ECO:0007669"/>
    <property type="project" value="TreeGrafter"/>
</dbReference>
<feature type="transmembrane region" description="Helical" evidence="2">
    <location>
        <begin position="211"/>
        <end position="233"/>
    </location>
</feature>
<dbReference type="SUPFAM" id="SSF48317">
    <property type="entry name" value="Acid phosphatase/Vanadium-dependent haloperoxidase"/>
    <property type="match status" value="1"/>
</dbReference>
<evidence type="ECO:0000259" key="3">
    <source>
        <dbReference type="SMART" id="SM00014"/>
    </source>
</evidence>
<dbReference type="GO" id="GO:0005789">
    <property type="term" value="C:endoplasmic reticulum membrane"/>
    <property type="evidence" value="ECO:0007669"/>
    <property type="project" value="TreeGrafter"/>
</dbReference>
<name>A0AAY4AXD7_9TELE</name>
<gene>
    <name evidence="4" type="primary">sgpp1a</name>
</gene>
<dbReference type="InterPro" id="IPR000326">
    <property type="entry name" value="PAP2/HPO"/>
</dbReference>
<reference evidence="4" key="3">
    <citation type="submission" date="2025-09" db="UniProtKB">
        <authorList>
            <consortium name="Ensembl"/>
        </authorList>
    </citation>
    <scope>IDENTIFICATION</scope>
</reference>
<feature type="domain" description="Phosphatidic acid phosphatase type 2/haloperoxidase" evidence="3">
    <location>
        <begin position="142"/>
        <end position="257"/>
    </location>
</feature>
<dbReference type="CDD" id="cd03388">
    <property type="entry name" value="PAP2_SPPase1"/>
    <property type="match status" value="1"/>
</dbReference>
<reference evidence="4" key="2">
    <citation type="submission" date="2025-08" db="UniProtKB">
        <authorList>
            <consortium name="Ensembl"/>
        </authorList>
    </citation>
    <scope>IDENTIFICATION</scope>
</reference>
<accession>A0AAY4AXD7</accession>
<evidence type="ECO:0000313" key="4">
    <source>
        <dbReference type="Ensembl" id="ENSDCDP00010013045.1"/>
    </source>
</evidence>
<organism evidence="4 5">
    <name type="scientific">Denticeps clupeoides</name>
    <name type="common">denticle herring</name>
    <dbReference type="NCBI Taxonomy" id="299321"/>
    <lineage>
        <taxon>Eukaryota</taxon>
        <taxon>Metazoa</taxon>
        <taxon>Chordata</taxon>
        <taxon>Craniata</taxon>
        <taxon>Vertebrata</taxon>
        <taxon>Euteleostomi</taxon>
        <taxon>Actinopterygii</taxon>
        <taxon>Neopterygii</taxon>
        <taxon>Teleostei</taxon>
        <taxon>Clupei</taxon>
        <taxon>Clupeiformes</taxon>
        <taxon>Denticipitoidei</taxon>
        <taxon>Denticipitidae</taxon>
        <taxon>Denticeps</taxon>
    </lineage>
</organism>
<sequence>MKEEFVQGCASLCRYLQDPHRVAGFQQLCGVRAAVPRKHNGHCPQEERELGAEDDPDQSTCSWTQAEGAEETLTGLPKPDGGSRVKRKPFRKNSLTGDTGQEFIIKNKFLFYLFTLGTELGNEMFFILFFPFLMWNVDAYVSRRIIMVWVWVLFLGQSTKDLVRWTRPASPPVVKVEVFYNSEYSMPSTHAMSGTAVPFSMFLLTYGRWEYPFLIGLSMAFCWSLLVCLSRVYMGMHSVLEVISGFLYSIMILVILQPMLDDLDIFYLNNRYAPLVVVVSHLSLGLLSFSLDSWSTSRGDTAQALATGAGAALASHLNHQLGLQSDLPLSQLPLTMPSVNIILVGRSLSRLLVGLPVLLVTRAVMKALTIPLACWLFGVASDDVRQARQHPAVELLYRFLVYGTVGFSCVSLVPSLFDLLNLS</sequence>
<feature type="transmembrane region" description="Helical" evidence="2">
    <location>
        <begin position="399"/>
        <end position="417"/>
    </location>
</feature>
<evidence type="ECO:0000313" key="5">
    <source>
        <dbReference type="Proteomes" id="UP000694580"/>
    </source>
</evidence>
<dbReference type="InterPro" id="IPR036938">
    <property type="entry name" value="PAP2/HPO_sf"/>
</dbReference>
<dbReference type="GeneTree" id="ENSGT00940000158836"/>
<evidence type="ECO:0000256" key="1">
    <source>
        <dbReference type="SAM" id="MobiDB-lite"/>
    </source>
</evidence>
<dbReference type="GeneID" id="114803348"/>
<feature type="transmembrane region" description="Helical" evidence="2">
    <location>
        <begin position="109"/>
        <end position="134"/>
    </location>
</feature>
<feature type="region of interest" description="Disordered" evidence="1">
    <location>
        <begin position="40"/>
        <end position="93"/>
    </location>
</feature>
<dbReference type="SMART" id="SM00014">
    <property type="entry name" value="acidPPc"/>
    <property type="match status" value="1"/>
</dbReference>
<dbReference type="Ensembl" id="ENSDCDT00010013750.1">
    <property type="protein sequence ID" value="ENSDCDP00010013045.1"/>
    <property type="gene ID" value="ENSDCDG00010005943.1"/>
</dbReference>
<keyword evidence="2" id="KW-1133">Transmembrane helix</keyword>
<dbReference type="GO" id="GO:0042392">
    <property type="term" value="F:sphingosine-1-phosphate phosphatase activity"/>
    <property type="evidence" value="ECO:0007669"/>
    <property type="project" value="TreeGrafter"/>
</dbReference>
<proteinExistence type="predicted"/>
<protein>
    <recommendedName>
        <fullName evidence="3">Phosphatidic acid phosphatase type 2/haloperoxidase domain-containing protein</fullName>
    </recommendedName>
</protein>